<keyword evidence="2" id="KW-1185">Reference proteome</keyword>
<dbReference type="Proteomes" id="UP000267418">
    <property type="component" value="Unassembled WGS sequence"/>
</dbReference>
<accession>A0A3S0GU66</accession>
<proteinExistence type="predicted"/>
<dbReference type="EMBL" id="RXOE01000008">
    <property type="protein sequence ID" value="RTQ31888.1"/>
    <property type="molecule type" value="Genomic_DNA"/>
</dbReference>
<evidence type="ECO:0000313" key="2">
    <source>
        <dbReference type="Proteomes" id="UP000267418"/>
    </source>
</evidence>
<sequence>MSVSEVVQVPVDKQVAVASYRLPVTPSDMKEAVVYVVNKAETASNKWDRGVIFTTAFAIEGAIAPLETIPGQYAVAKIKPGRYALRAQRLCHPDGPGGSDNERFPVAGTIMPAWQTGWSTYTRSYGPGLRSGEEVFEFLGGKTYVFSINPNCALVIKAGGVLLYPRIREVDEPGGKYLIMSSTPAKKP</sequence>
<reference evidence="1 2" key="1">
    <citation type="submission" date="2018-12" db="EMBL/GenBank/DDBJ databases">
        <title>The genome of Variovorax gossypii DSM 100435.</title>
        <authorList>
            <person name="Gao J."/>
            <person name="Sun J."/>
        </authorList>
    </citation>
    <scope>NUCLEOTIDE SEQUENCE [LARGE SCALE GENOMIC DNA]</scope>
    <source>
        <strain evidence="1 2">DSM 100435</strain>
    </source>
</reference>
<protein>
    <submittedName>
        <fullName evidence="1">Uncharacterized protein</fullName>
    </submittedName>
</protein>
<comment type="caution">
    <text evidence="1">The sequence shown here is derived from an EMBL/GenBank/DDBJ whole genome shotgun (WGS) entry which is preliminary data.</text>
</comment>
<evidence type="ECO:0000313" key="1">
    <source>
        <dbReference type="EMBL" id="RTQ31888.1"/>
    </source>
</evidence>
<name>A0A3S0GU66_9BURK</name>
<gene>
    <name evidence="1" type="ORF">EJP69_24950</name>
</gene>
<dbReference type="AlphaFoldDB" id="A0A3S0GU66"/>
<organism evidence="1 2">
    <name type="scientific">Variovorax gossypii</name>
    <dbReference type="NCBI Taxonomy" id="1679495"/>
    <lineage>
        <taxon>Bacteria</taxon>
        <taxon>Pseudomonadati</taxon>
        <taxon>Pseudomonadota</taxon>
        <taxon>Betaproteobacteria</taxon>
        <taxon>Burkholderiales</taxon>
        <taxon>Comamonadaceae</taxon>
        <taxon>Variovorax</taxon>
    </lineage>
</organism>
<dbReference type="RefSeq" id="WP_170217222.1">
    <property type="nucleotide sequence ID" value="NZ_RXOE01000008.1"/>
</dbReference>